<evidence type="ECO:0000313" key="4">
    <source>
        <dbReference type="Proteomes" id="UP000290637"/>
    </source>
</evidence>
<dbReference type="RefSeq" id="WP_130186464.1">
    <property type="nucleotide sequence ID" value="NZ_CP035913.1"/>
</dbReference>
<keyword evidence="2" id="KW-0732">Signal</keyword>
<dbReference type="OrthoDB" id="9991603at2"/>
<feature type="signal peptide" evidence="2">
    <location>
        <begin position="1"/>
        <end position="26"/>
    </location>
</feature>
<sequence length="182" mass="19415">MPDYHFLQKKVVLIALAFGLGLPAFADEVVVIPGNPPCSGDCSGGPIVGGGFGGGGGPPNGNGSDHGIDGYNDGTKGTSASFNRQPGCQREGYFWAEVAGQAAAGQPPGNVIMDTFGDPLYQAPGWRKFQVTRITREWKAAWNTTMRYSLNIHYMYNIETGQFAQEKLKTSFESGCTGIRSN</sequence>
<protein>
    <recommendedName>
        <fullName evidence="5">Tox-REase-5 domain-containing protein</fullName>
    </recommendedName>
</protein>
<name>A0A4P6KX34_9BURK</name>
<feature type="chain" id="PRO_5020445946" description="Tox-REase-5 domain-containing protein" evidence="2">
    <location>
        <begin position="27"/>
        <end position="182"/>
    </location>
</feature>
<feature type="region of interest" description="Disordered" evidence="1">
    <location>
        <begin position="50"/>
        <end position="82"/>
    </location>
</feature>
<organism evidence="3 4">
    <name type="scientific">Pseudoduganella lutea</name>
    <dbReference type="NCBI Taxonomy" id="321985"/>
    <lineage>
        <taxon>Bacteria</taxon>
        <taxon>Pseudomonadati</taxon>
        <taxon>Pseudomonadota</taxon>
        <taxon>Betaproteobacteria</taxon>
        <taxon>Burkholderiales</taxon>
        <taxon>Oxalobacteraceae</taxon>
        <taxon>Telluria group</taxon>
        <taxon>Pseudoduganella</taxon>
    </lineage>
</organism>
<keyword evidence="4" id="KW-1185">Reference proteome</keyword>
<feature type="compositionally biased region" description="Gly residues" evidence="1">
    <location>
        <begin position="50"/>
        <end position="60"/>
    </location>
</feature>
<reference evidence="3 4" key="1">
    <citation type="submission" date="2019-02" db="EMBL/GenBank/DDBJ databases">
        <title>Draft Genome Sequences of Six Type Strains of the Genus Massilia.</title>
        <authorList>
            <person name="Miess H."/>
            <person name="Frediansyhah A."/>
            <person name="Gross H."/>
        </authorList>
    </citation>
    <scope>NUCLEOTIDE SEQUENCE [LARGE SCALE GENOMIC DNA]</scope>
    <source>
        <strain evidence="3 4">DSM 17473</strain>
    </source>
</reference>
<gene>
    <name evidence="3" type="ORF">EWM63_10470</name>
</gene>
<dbReference type="Proteomes" id="UP000290637">
    <property type="component" value="Chromosome"/>
</dbReference>
<evidence type="ECO:0008006" key="5">
    <source>
        <dbReference type="Google" id="ProtNLM"/>
    </source>
</evidence>
<accession>A0A4P6KX34</accession>
<evidence type="ECO:0000256" key="1">
    <source>
        <dbReference type="SAM" id="MobiDB-lite"/>
    </source>
</evidence>
<dbReference type="EMBL" id="CP035913">
    <property type="protein sequence ID" value="QBE63335.1"/>
    <property type="molecule type" value="Genomic_DNA"/>
</dbReference>
<evidence type="ECO:0000313" key="3">
    <source>
        <dbReference type="EMBL" id="QBE63335.1"/>
    </source>
</evidence>
<dbReference type="KEGG" id="plue:EWM63_10470"/>
<evidence type="ECO:0000256" key="2">
    <source>
        <dbReference type="SAM" id="SignalP"/>
    </source>
</evidence>
<proteinExistence type="predicted"/>
<dbReference type="AlphaFoldDB" id="A0A4P6KX34"/>